<name>A0ABV4FAX6_BRAEL</name>
<accession>A0ABV4FAX6</accession>
<dbReference type="Proteomes" id="UP001565471">
    <property type="component" value="Unassembled WGS sequence"/>
</dbReference>
<organism evidence="1 2">
    <name type="scientific">Bradyrhizobium elkanii</name>
    <dbReference type="NCBI Taxonomy" id="29448"/>
    <lineage>
        <taxon>Bacteria</taxon>
        <taxon>Pseudomonadati</taxon>
        <taxon>Pseudomonadota</taxon>
        <taxon>Alphaproteobacteria</taxon>
        <taxon>Hyphomicrobiales</taxon>
        <taxon>Nitrobacteraceae</taxon>
        <taxon>Bradyrhizobium</taxon>
    </lineage>
</organism>
<dbReference type="RefSeq" id="WP_253576873.1">
    <property type="nucleotide sequence ID" value="NZ_CP126026.1"/>
</dbReference>
<keyword evidence="2" id="KW-1185">Reference proteome</keyword>
<evidence type="ECO:0008006" key="3">
    <source>
        <dbReference type="Google" id="ProtNLM"/>
    </source>
</evidence>
<evidence type="ECO:0000313" key="1">
    <source>
        <dbReference type="EMBL" id="MEY9320466.1"/>
    </source>
</evidence>
<dbReference type="EMBL" id="JBGBZA010000002">
    <property type="protein sequence ID" value="MEY9320466.1"/>
    <property type="molecule type" value="Genomic_DNA"/>
</dbReference>
<sequence>MPRLCPSAPCEDGAYLIGRVQEDGTVAIIRSPIVIGETFVEQALLNGDPETNFRFAAPCVQEGCLHWAGRCGVADRVAAMVNGSFDASLPVCGIRTECRWYDQDGPSVCFGCQKMTRQPLESFPDCLKRE</sequence>
<comment type="caution">
    <text evidence="1">The sequence shown here is derived from an EMBL/GenBank/DDBJ whole genome shotgun (WGS) entry which is preliminary data.</text>
</comment>
<protein>
    <recommendedName>
        <fullName evidence="3">Nitrogen fixation protein</fullName>
    </recommendedName>
</protein>
<gene>
    <name evidence="1" type="ORF">ABIF29_007265</name>
</gene>
<evidence type="ECO:0000313" key="2">
    <source>
        <dbReference type="Proteomes" id="UP001565471"/>
    </source>
</evidence>
<reference evidence="1 2" key="1">
    <citation type="submission" date="2024-07" db="EMBL/GenBank/DDBJ databases">
        <title>Genomic Encyclopedia of Type Strains, Phase V (KMG-V): Genome sequencing to study the core and pangenomes of soil and plant-associated prokaryotes.</title>
        <authorList>
            <person name="Whitman W."/>
        </authorList>
    </citation>
    <scope>NUCLEOTIDE SEQUENCE [LARGE SCALE GENOMIC DNA]</scope>
    <source>
        <strain evidence="1 2">USDA 415</strain>
    </source>
</reference>
<proteinExistence type="predicted"/>